<dbReference type="SUPFAM" id="SSF51735">
    <property type="entry name" value="NAD(P)-binding Rossmann-fold domains"/>
    <property type="match status" value="1"/>
</dbReference>
<dbReference type="PANTHER" id="PTHR44147">
    <property type="entry name" value="DEHYDROGENASE/REDUCTASE SDR FAMILY MEMBER 1"/>
    <property type="match status" value="1"/>
</dbReference>
<dbReference type="InterPro" id="IPR002347">
    <property type="entry name" value="SDR_fam"/>
</dbReference>
<dbReference type="NCBIfam" id="NF006159">
    <property type="entry name" value="PRK08303.1"/>
    <property type="match status" value="1"/>
</dbReference>
<dbReference type="Gene3D" id="3.40.50.720">
    <property type="entry name" value="NAD(P)-binding Rossmann-like Domain"/>
    <property type="match status" value="1"/>
</dbReference>
<dbReference type="PANTHER" id="PTHR44147:SF2">
    <property type="entry name" value="DEHYDROGENASE_REDUCTASE SDR FAMILY MEMBER 1"/>
    <property type="match status" value="1"/>
</dbReference>
<accession>A0ABT0IEK0</accession>
<sequence>MTTDKNTPLAGTIALVAGATRGAGRAIAVQLGAAGATVYATGRTTRDRVSEVGRPGETVEETAELVTAAGGEGIAVPTDHLEPEQVRALVDRIDRERGRLDVLVNSLWGGDRLLEFGVRMWDTDLDAGLRMLDLGIRSHAITSSVALPLMLRHPGGLLVEMTDGTAEYNARFRENFYYDLAKNSPIRMAFALSEELKGTGTTAVALTPGFLRSEAMLDHFGVREENWRDGIAQEPTFAIAESPVLVGRAVAALAADPERGRWSGRSLSSGQLAREYGFTDADGSQPDAWGYLLALDEATGEAADDGKRPAAEDYR</sequence>
<dbReference type="Proteomes" id="UP001522868">
    <property type="component" value="Unassembled WGS sequence"/>
</dbReference>
<comment type="caution">
    <text evidence="1">The sequence shown here is derived from an EMBL/GenBank/DDBJ whole genome shotgun (WGS) entry which is preliminary data.</text>
</comment>
<evidence type="ECO:0000313" key="2">
    <source>
        <dbReference type="Proteomes" id="UP001522868"/>
    </source>
</evidence>
<dbReference type="RefSeq" id="WP_248635558.1">
    <property type="nucleotide sequence ID" value="NZ_JALPTH010000020.1"/>
</dbReference>
<organism evidence="1 2">
    <name type="scientific">Streptomyces lichenis</name>
    <dbReference type="NCBI Taxonomy" id="2306967"/>
    <lineage>
        <taxon>Bacteria</taxon>
        <taxon>Bacillati</taxon>
        <taxon>Actinomycetota</taxon>
        <taxon>Actinomycetes</taxon>
        <taxon>Kitasatosporales</taxon>
        <taxon>Streptomycetaceae</taxon>
        <taxon>Streptomyces</taxon>
    </lineage>
</organism>
<reference evidence="1 2" key="1">
    <citation type="submission" date="2022-04" db="EMBL/GenBank/DDBJ databases">
        <title>Streptomyces sp. nov. LCR6-01 isolated from Lichen of Dirinaria sp.</title>
        <authorList>
            <person name="Kanchanasin P."/>
            <person name="Tanasupawat S."/>
            <person name="Phongsopitanun W."/>
        </authorList>
    </citation>
    <scope>NUCLEOTIDE SEQUENCE [LARGE SCALE GENOMIC DNA]</scope>
    <source>
        <strain evidence="1 2">LCR6-01</strain>
    </source>
</reference>
<dbReference type="PRINTS" id="PR00081">
    <property type="entry name" value="GDHRDH"/>
</dbReference>
<proteinExistence type="predicted"/>
<dbReference type="Pfam" id="PF00106">
    <property type="entry name" value="adh_short"/>
    <property type="match status" value="1"/>
</dbReference>
<name>A0ABT0IEK0_9ACTN</name>
<dbReference type="InterPro" id="IPR036291">
    <property type="entry name" value="NAD(P)-bd_dom_sf"/>
</dbReference>
<dbReference type="EMBL" id="JALPTH010000020">
    <property type="protein sequence ID" value="MCK8679744.1"/>
    <property type="molecule type" value="Genomic_DNA"/>
</dbReference>
<gene>
    <name evidence="1" type="ORF">M1O15_20575</name>
</gene>
<evidence type="ECO:0000313" key="1">
    <source>
        <dbReference type="EMBL" id="MCK8679744.1"/>
    </source>
</evidence>
<protein>
    <submittedName>
        <fullName evidence="1">SDR family oxidoreductase</fullName>
    </submittedName>
</protein>
<keyword evidence="2" id="KW-1185">Reference proteome</keyword>